<evidence type="ECO:0000256" key="1">
    <source>
        <dbReference type="ARBA" id="ARBA00005085"/>
    </source>
</evidence>
<evidence type="ECO:0000313" key="4">
    <source>
        <dbReference type="EMBL" id="CDI77896.1"/>
    </source>
</evidence>
<dbReference type="OrthoDB" id="201621at2759"/>
<comment type="similarity">
    <text evidence="2">Belongs to the LplA family.</text>
</comment>
<gene>
    <name evidence="4" type="ORF">EAH_00028120</name>
</gene>
<dbReference type="PANTHER" id="PTHR12561">
    <property type="entry name" value="LIPOATE-PROTEIN LIGASE"/>
    <property type="match status" value="1"/>
</dbReference>
<organism evidence="4 5">
    <name type="scientific">Eimeria acervulina</name>
    <name type="common">Coccidian parasite</name>
    <dbReference type="NCBI Taxonomy" id="5801"/>
    <lineage>
        <taxon>Eukaryota</taxon>
        <taxon>Sar</taxon>
        <taxon>Alveolata</taxon>
        <taxon>Apicomplexa</taxon>
        <taxon>Conoidasida</taxon>
        <taxon>Coccidia</taxon>
        <taxon>Eucoccidiorida</taxon>
        <taxon>Eimeriorina</taxon>
        <taxon>Eimeriidae</taxon>
        <taxon>Eimeria</taxon>
    </lineage>
</organism>
<name>U6GC99_EIMAC</name>
<dbReference type="SUPFAM" id="SSF55681">
    <property type="entry name" value="Class II aaRS and biotin synthetases"/>
    <property type="match status" value="1"/>
</dbReference>
<dbReference type="EMBL" id="HG670765">
    <property type="protein sequence ID" value="CDI77896.1"/>
    <property type="molecule type" value="Genomic_DNA"/>
</dbReference>
<dbReference type="InterPro" id="IPR004562">
    <property type="entry name" value="LipoylTrfase_LipoateP_Ligase"/>
</dbReference>
<dbReference type="GO" id="GO:0017118">
    <property type="term" value="F:lipoyltransferase activity"/>
    <property type="evidence" value="ECO:0007669"/>
    <property type="project" value="TreeGrafter"/>
</dbReference>
<dbReference type="RefSeq" id="XP_013251813.1">
    <property type="nucleotide sequence ID" value="XM_013396359.1"/>
</dbReference>
<keyword evidence="5" id="KW-1185">Reference proteome</keyword>
<dbReference type="Pfam" id="PF21948">
    <property type="entry name" value="LplA-B_cat"/>
    <property type="match status" value="1"/>
</dbReference>
<protein>
    <submittedName>
        <fullName evidence="4">Lipoate-protein ligase a, putative</fullName>
    </submittedName>
</protein>
<dbReference type="InterPro" id="IPR045864">
    <property type="entry name" value="aa-tRNA-synth_II/BPL/LPL"/>
</dbReference>
<dbReference type="Proteomes" id="UP000018050">
    <property type="component" value="Unassembled WGS sequence"/>
</dbReference>
<accession>U6GC99</accession>
<sequence>MGTLMRDVDCSVLSKVLTPNKQKLESKGIKSVSARIVNLKEVAPSITHENTQQQEEQQEQQQQQQQQKNFALMVKQLQTLLHLKGIFKHFRIGVTEDHSVCGGDIEFQTWLSELRASGSEVGLSVEKGFVDDCVIYSDCLYTELTEAFAEALKAKFPGHAEKVDEFAEWLAEASQS</sequence>
<feature type="domain" description="BPL/LPL catalytic" evidence="3">
    <location>
        <begin position="2"/>
        <end position="54"/>
    </location>
</feature>
<proteinExistence type="inferred from homology"/>
<dbReference type="GO" id="GO:0016874">
    <property type="term" value="F:ligase activity"/>
    <property type="evidence" value="ECO:0007669"/>
    <property type="project" value="UniProtKB-KW"/>
</dbReference>
<evidence type="ECO:0000256" key="2">
    <source>
        <dbReference type="ARBA" id="ARBA00008242"/>
    </source>
</evidence>
<dbReference type="GO" id="GO:0005737">
    <property type="term" value="C:cytoplasm"/>
    <property type="evidence" value="ECO:0007669"/>
    <property type="project" value="TreeGrafter"/>
</dbReference>
<keyword evidence="4" id="KW-0436">Ligase</keyword>
<dbReference type="SUPFAM" id="SSF82649">
    <property type="entry name" value="SufE/NifU"/>
    <property type="match status" value="1"/>
</dbReference>
<dbReference type="VEuPathDB" id="ToxoDB:EAH_00028120"/>
<dbReference type="Gene3D" id="3.30.930.10">
    <property type="entry name" value="Bira Bifunctional Protein, Domain 2"/>
    <property type="match status" value="1"/>
</dbReference>
<reference evidence="4" key="2">
    <citation type="submission" date="2013-10" db="EMBL/GenBank/DDBJ databases">
        <authorList>
            <person name="Aslett M."/>
        </authorList>
    </citation>
    <scope>NUCLEOTIDE SEQUENCE</scope>
    <source>
        <strain evidence="4">Houghton</strain>
    </source>
</reference>
<reference evidence="4" key="1">
    <citation type="submission" date="2013-10" db="EMBL/GenBank/DDBJ databases">
        <title>Genomic analysis of the causative agents of coccidiosis in chickens.</title>
        <authorList>
            <person name="Reid A.J."/>
            <person name="Blake D."/>
            <person name="Billington K."/>
            <person name="Browne H."/>
            <person name="Dunn M."/>
            <person name="Hung S."/>
            <person name="Kawahara F."/>
            <person name="Miranda-Saavedra D."/>
            <person name="Mourier T."/>
            <person name="Nagra H."/>
            <person name="Otto T.D."/>
            <person name="Rawlings N."/>
            <person name="Sanchez A."/>
            <person name="Sanders M."/>
            <person name="Subramaniam C."/>
            <person name="Tay Y."/>
            <person name="Dear P."/>
            <person name="Doerig C."/>
            <person name="Gruber A."/>
            <person name="Parkinson J."/>
            <person name="Shirley M."/>
            <person name="Wan K.L."/>
            <person name="Berriman M."/>
            <person name="Tomley F."/>
            <person name="Pain A."/>
        </authorList>
    </citation>
    <scope>NUCLEOTIDE SEQUENCE</scope>
    <source>
        <strain evidence="4">Houghton</strain>
    </source>
</reference>
<dbReference type="PANTHER" id="PTHR12561:SF3">
    <property type="entry name" value="LIPOYLTRANSFERASE 1, MITOCHONDRIAL"/>
    <property type="match status" value="1"/>
</dbReference>
<dbReference type="GO" id="GO:0009249">
    <property type="term" value="P:protein lipoylation"/>
    <property type="evidence" value="ECO:0007669"/>
    <property type="project" value="InterPro"/>
</dbReference>
<evidence type="ECO:0000259" key="3">
    <source>
        <dbReference type="Pfam" id="PF21948"/>
    </source>
</evidence>
<dbReference type="GeneID" id="25270882"/>
<evidence type="ECO:0000313" key="5">
    <source>
        <dbReference type="Proteomes" id="UP000018050"/>
    </source>
</evidence>
<dbReference type="InterPro" id="IPR004143">
    <property type="entry name" value="BPL_LPL_catalytic"/>
</dbReference>
<dbReference type="Gene3D" id="3.30.390.50">
    <property type="entry name" value="CO dehydrogenase flavoprotein, C-terminal domain"/>
    <property type="match status" value="1"/>
</dbReference>
<dbReference type="AlphaFoldDB" id="U6GC99"/>
<comment type="pathway">
    <text evidence="1">Protein modification; protein lipoylation via exogenous pathway; protein N(6)-(lipoyl)lysine from lipoate: step 2/2.</text>
</comment>